<dbReference type="InterPro" id="IPR016639">
    <property type="entry name" value="GST_Omega/GSH"/>
</dbReference>
<evidence type="ECO:0000256" key="2">
    <source>
        <dbReference type="PIRSR" id="PIRSR015753-2"/>
    </source>
</evidence>
<name>A0A1X7R6I4_9SACH</name>
<feature type="binding site" evidence="2">
    <location>
        <begin position="156"/>
        <end position="157"/>
    </location>
    <ligand>
        <name>glutathione</name>
        <dbReference type="ChEBI" id="CHEBI:57925"/>
    </ligand>
</feature>
<sequence length="352" mass="40708">MSKDIVSFNDTISPDHPIYKPEKGRYWLYIGGGCPYASRALIARAVKGLNNIIGVSVTQWMLGDEGWKFLQADPKEMGDNAYKVDGGVRGFKDDTSGPIGDLPDDSSRLFIDGSFDPNYGVKCVKELYMISNKNYKGSFSVPILWDLKTKTIVNNDSGEIIRILNSSFNEFIDPQDAEKNVDLAPKELTKELDAYNQWLGPNINYGVYKVGLAKSQSLFEEETITLYKALDEVENKLKLRYEKLSKEHNSEKEILKRFYLFVDHITDADIRLFTTMIRFDPVYSYHFTCNYKLIRSDYPFISKWLKNLYWNRSGFRETTNFEHIKLFYTRSRKLRNTLSLTPLGPEHDIPRL</sequence>
<dbReference type="InterPro" id="IPR036282">
    <property type="entry name" value="Glutathione-S-Trfase_C_sf"/>
</dbReference>
<gene>
    <name evidence="5" type="ORF">KASA_0L03091G</name>
</gene>
<dbReference type="Proteomes" id="UP000196158">
    <property type="component" value="Unassembled WGS sequence"/>
</dbReference>
<dbReference type="PANTHER" id="PTHR32419:SF6">
    <property type="entry name" value="GLUTATHIONE S-TRANSFERASE OMEGA-LIKE 1-RELATED"/>
    <property type="match status" value="1"/>
</dbReference>
<feature type="site" description="Lowers pKa of active site Cys" evidence="3">
    <location>
        <position position="283"/>
    </location>
</feature>
<dbReference type="Pfam" id="PF13409">
    <property type="entry name" value="GST_N_2"/>
    <property type="match status" value="1"/>
</dbReference>
<keyword evidence="6" id="KW-1185">Reference proteome</keyword>
<accession>A0A1X7R6I4</accession>
<dbReference type="AlphaFoldDB" id="A0A1X7R6I4"/>
<dbReference type="PANTHER" id="PTHR32419">
    <property type="entry name" value="GLUTATHIONYL-HYDROQUINONE REDUCTASE"/>
    <property type="match status" value="1"/>
</dbReference>
<dbReference type="Gene3D" id="1.20.1050.10">
    <property type="match status" value="1"/>
</dbReference>
<dbReference type="STRING" id="1789683.A0A1X7R6I4"/>
<feature type="domain" description="GST N-terminal" evidence="4">
    <location>
        <begin position="34"/>
        <end position="166"/>
    </location>
</feature>
<dbReference type="SUPFAM" id="SSF52833">
    <property type="entry name" value="Thioredoxin-like"/>
    <property type="match status" value="1"/>
</dbReference>
<keyword evidence="5" id="KW-0808">Transferase</keyword>
<dbReference type="InterPro" id="IPR036249">
    <property type="entry name" value="Thioredoxin-like_sf"/>
</dbReference>
<feature type="active site" description="Nucleophile" evidence="1">
    <location>
        <position position="34"/>
    </location>
</feature>
<dbReference type="SUPFAM" id="SSF47616">
    <property type="entry name" value="GST C-terminal domain-like"/>
    <property type="match status" value="1"/>
</dbReference>
<dbReference type="Gene3D" id="3.40.30.10">
    <property type="entry name" value="Glutaredoxin"/>
    <property type="match status" value="1"/>
</dbReference>
<feature type="site" description="Lowers pKa of active site Cys" evidence="3">
    <location>
        <position position="328"/>
    </location>
</feature>
<dbReference type="GO" id="GO:0004364">
    <property type="term" value="F:glutathione transferase activity"/>
    <property type="evidence" value="ECO:0007669"/>
    <property type="project" value="InterPro"/>
</dbReference>
<dbReference type="InterPro" id="IPR047047">
    <property type="entry name" value="GST_Omega-like_C"/>
</dbReference>
<feature type="active site" description="Proton donor/acceptor" evidence="1">
    <location>
        <position position="208"/>
    </location>
</feature>
<evidence type="ECO:0000259" key="4">
    <source>
        <dbReference type="Pfam" id="PF13409"/>
    </source>
</evidence>
<dbReference type="GO" id="GO:0005737">
    <property type="term" value="C:cytoplasm"/>
    <property type="evidence" value="ECO:0007669"/>
    <property type="project" value="TreeGrafter"/>
</dbReference>
<evidence type="ECO:0000256" key="1">
    <source>
        <dbReference type="PIRSR" id="PIRSR015753-1"/>
    </source>
</evidence>
<feature type="binding site" evidence="2">
    <location>
        <position position="67"/>
    </location>
    <ligand>
        <name>glutathione</name>
        <dbReference type="ChEBI" id="CHEBI:57925"/>
    </ligand>
</feature>
<dbReference type="CDD" id="cd03190">
    <property type="entry name" value="GST_C_Omega_like"/>
    <property type="match status" value="1"/>
</dbReference>
<evidence type="ECO:0000313" key="6">
    <source>
        <dbReference type="Proteomes" id="UP000196158"/>
    </source>
</evidence>
<evidence type="ECO:0000256" key="3">
    <source>
        <dbReference type="PIRSR" id="PIRSR015753-3"/>
    </source>
</evidence>
<proteinExistence type="predicted"/>
<reference evidence="5 6" key="1">
    <citation type="submission" date="2017-04" db="EMBL/GenBank/DDBJ databases">
        <authorList>
            <person name="Afonso C.L."/>
            <person name="Miller P.J."/>
            <person name="Scott M.A."/>
            <person name="Spackman E."/>
            <person name="Goraichik I."/>
            <person name="Dimitrov K.M."/>
            <person name="Suarez D.L."/>
            <person name="Swayne D.E."/>
        </authorList>
    </citation>
    <scope>NUCLEOTIDE SEQUENCE [LARGE SCALE GENOMIC DNA]</scope>
</reference>
<dbReference type="Pfam" id="PF13410">
    <property type="entry name" value="GST_C_2"/>
    <property type="match status" value="1"/>
</dbReference>
<dbReference type="OrthoDB" id="2309723at2759"/>
<dbReference type="EMBL" id="FXLY01000007">
    <property type="protein sequence ID" value="SMN21257.1"/>
    <property type="molecule type" value="Genomic_DNA"/>
</dbReference>
<protein>
    <submittedName>
        <fullName evidence="5">Similar to Saccharomyces cerevisiae YKR076W ECM4 Omega class glutathione transferase</fullName>
    </submittedName>
</protein>
<evidence type="ECO:0000313" key="5">
    <source>
        <dbReference type="EMBL" id="SMN21257.1"/>
    </source>
</evidence>
<organism evidence="5 6">
    <name type="scientific">Maudiozyma saulgeensis</name>
    <dbReference type="NCBI Taxonomy" id="1789683"/>
    <lineage>
        <taxon>Eukaryota</taxon>
        <taxon>Fungi</taxon>
        <taxon>Dikarya</taxon>
        <taxon>Ascomycota</taxon>
        <taxon>Saccharomycotina</taxon>
        <taxon>Saccharomycetes</taxon>
        <taxon>Saccharomycetales</taxon>
        <taxon>Saccharomycetaceae</taxon>
        <taxon>Maudiozyma</taxon>
    </lineage>
</organism>
<dbReference type="InterPro" id="IPR004045">
    <property type="entry name" value="Glutathione_S-Trfase_N"/>
</dbReference>
<dbReference type="PIRSF" id="PIRSF015753">
    <property type="entry name" value="GST"/>
    <property type="match status" value="1"/>
</dbReference>